<dbReference type="InterPro" id="IPR004154">
    <property type="entry name" value="Anticodon-bd"/>
</dbReference>
<feature type="binding site" evidence="12">
    <location>
        <position position="257"/>
    </location>
    <ligand>
        <name>L-histidine</name>
        <dbReference type="ChEBI" id="CHEBI:57595"/>
    </ligand>
</feature>
<evidence type="ECO:0000256" key="5">
    <source>
        <dbReference type="ARBA" id="ARBA00022598"/>
    </source>
</evidence>
<dbReference type="GO" id="GO:0005737">
    <property type="term" value="C:cytoplasm"/>
    <property type="evidence" value="ECO:0007669"/>
    <property type="project" value="UniProtKB-SubCell"/>
</dbReference>
<evidence type="ECO:0000313" key="15">
    <source>
        <dbReference type="Proteomes" id="UP000187338"/>
    </source>
</evidence>
<dbReference type="GO" id="GO:0005524">
    <property type="term" value="F:ATP binding"/>
    <property type="evidence" value="ECO:0007669"/>
    <property type="project" value="UniProtKB-UniRule"/>
</dbReference>
<dbReference type="SUPFAM" id="SSF52954">
    <property type="entry name" value="Class II aaRS ABD-related"/>
    <property type="match status" value="1"/>
</dbReference>
<evidence type="ECO:0000256" key="10">
    <source>
        <dbReference type="ARBA" id="ARBA00047639"/>
    </source>
</evidence>
<dbReference type="CDD" id="cd00859">
    <property type="entry name" value="HisRS_anticodon"/>
    <property type="match status" value="1"/>
</dbReference>
<feature type="binding site" evidence="12">
    <location>
        <position position="130"/>
    </location>
    <ligand>
        <name>L-histidine</name>
        <dbReference type="ChEBI" id="CHEBI:57595"/>
    </ligand>
</feature>
<keyword evidence="7 11" id="KW-0067">ATP-binding</keyword>
<dbReference type="Gene3D" id="3.40.50.800">
    <property type="entry name" value="Anticodon-binding domain"/>
    <property type="match status" value="1"/>
</dbReference>
<name>A0A1L8CZD9_9THEO</name>
<evidence type="ECO:0000256" key="12">
    <source>
        <dbReference type="PIRSR" id="PIRSR001549-1"/>
    </source>
</evidence>
<comment type="similarity">
    <text evidence="2 11">Belongs to the class-II aminoacyl-tRNA synthetase family.</text>
</comment>
<dbReference type="EMBL" id="BDJL01000003">
    <property type="protein sequence ID" value="GAV24305.1"/>
    <property type="molecule type" value="Genomic_DNA"/>
</dbReference>
<keyword evidence="15" id="KW-1185">Reference proteome</keyword>
<evidence type="ECO:0000256" key="4">
    <source>
        <dbReference type="ARBA" id="ARBA00022490"/>
    </source>
</evidence>
<dbReference type="CDD" id="cd00773">
    <property type="entry name" value="HisRS-like_core"/>
    <property type="match status" value="1"/>
</dbReference>
<dbReference type="InterPro" id="IPR004516">
    <property type="entry name" value="HisRS/HisZ"/>
</dbReference>
<dbReference type="PIRSF" id="PIRSF001549">
    <property type="entry name" value="His-tRNA_synth"/>
    <property type="match status" value="1"/>
</dbReference>
<dbReference type="PANTHER" id="PTHR43707:SF1">
    <property type="entry name" value="HISTIDINE--TRNA LIGASE, MITOCHONDRIAL-RELATED"/>
    <property type="match status" value="1"/>
</dbReference>
<accession>A0A1L8CZD9</accession>
<dbReference type="RefSeq" id="WP_075864510.1">
    <property type="nucleotide sequence ID" value="NZ_BDJL01000003.1"/>
</dbReference>
<keyword evidence="6 11" id="KW-0547">Nucleotide-binding</keyword>
<keyword evidence="4 11" id="KW-0963">Cytoplasm</keyword>
<dbReference type="InterPro" id="IPR015807">
    <property type="entry name" value="His-tRNA-ligase"/>
</dbReference>
<dbReference type="EC" id="6.1.1.21" evidence="11"/>
<gene>
    <name evidence="11" type="primary">hisS</name>
    <name evidence="14" type="ORF">ciss_02380</name>
</gene>
<comment type="subcellular location">
    <subcellularLocation>
        <location evidence="1 11">Cytoplasm</location>
    </subcellularLocation>
</comment>
<feature type="domain" description="Aminoacyl-transfer RNA synthetases class-II family profile" evidence="13">
    <location>
        <begin position="8"/>
        <end position="324"/>
    </location>
</feature>
<protein>
    <recommendedName>
        <fullName evidence="11">Histidine--tRNA ligase</fullName>
        <ecNumber evidence="11">6.1.1.21</ecNumber>
    </recommendedName>
    <alternativeName>
        <fullName evidence="11">Histidyl-tRNA synthetase</fullName>
        <shortName evidence="11">HisRS</shortName>
    </alternativeName>
</protein>
<dbReference type="Proteomes" id="UP000187338">
    <property type="component" value="Unassembled WGS sequence"/>
</dbReference>
<organism evidence="14 15">
    <name type="scientific">Carboxydothermus islandicus</name>
    <dbReference type="NCBI Taxonomy" id="661089"/>
    <lineage>
        <taxon>Bacteria</taxon>
        <taxon>Bacillati</taxon>
        <taxon>Bacillota</taxon>
        <taxon>Clostridia</taxon>
        <taxon>Thermoanaerobacterales</taxon>
        <taxon>Thermoanaerobacteraceae</taxon>
        <taxon>Carboxydothermus</taxon>
    </lineage>
</organism>
<dbReference type="GO" id="GO:0006427">
    <property type="term" value="P:histidyl-tRNA aminoacylation"/>
    <property type="evidence" value="ECO:0007669"/>
    <property type="project" value="UniProtKB-UniRule"/>
</dbReference>
<dbReference type="OrthoDB" id="9800814at2"/>
<dbReference type="InterPro" id="IPR045864">
    <property type="entry name" value="aa-tRNA-synth_II/BPL/LPL"/>
</dbReference>
<evidence type="ECO:0000256" key="9">
    <source>
        <dbReference type="ARBA" id="ARBA00023146"/>
    </source>
</evidence>
<dbReference type="NCBIfam" id="TIGR00442">
    <property type="entry name" value="hisS"/>
    <property type="match status" value="1"/>
</dbReference>
<feature type="binding site" evidence="12">
    <location>
        <begin position="261"/>
        <end position="262"/>
    </location>
    <ligand>
        <name>L-histidine</name>
        <dbReference type="ChEBI" id="CHEBI:57595"/>
    </ligand>
</feature>
<dbReference type="Gene3D" id="3.30.930.10">
    <property type="entry name" value="Bira Bifunctional Protein, Domain 2"/>
    <property type="match status" value="1"/>
</dbReference>
<feature type="binding site" evidence="12">
    <location>
        <begin position="81"/>
        <end position="83"/>
    </location>
    <ligand>
        <name>L-histidine</name>
        <dbReference type="ChEBI" id="CHEBI:57595"/>
    </ligand>
</feature>
<reference evidence="15" key="1">
    <citation type="submission" date="2016-12" db="EMBL/GenBank/DDBJ databases">
        <title>Draft Genome Sequences od Carboxydothermus pertinax and islandicus, Hydrogenogenic Carboxydotrophic Bacteria.</title>
        <authorList>
            <person name="Fukuyama Y."/>
            <person name="Ohmae K."/>
            <person name="Yoneda Y."/>
            <person name="Yoshida T."/>
            <person name="Sako Y."/>
        </authorList>
    </citation>
    <scope>NUCLEOTIDE SEQUENCE [LARGE SCALE GENOMIC DNA]</scope>
    <source>
        <strain evidence="15">SET</strain>
    </source>
</reference>
<dbReference type="PANTHER" id="PTHR43707">
    <property type="entry name" value="HISTIDYL-TRNA SYNTHETASE"/>
    <property type="match status" value="1"/>
</dbReference>
<dbReference type="InterPro" id="IPR006195">
    <property type="entry name" value="aa-tRNA-synth_II"/>
</dbReference>
<evidence type="ECO:0000256" key="2">
    <source>
        <dbReference type="ARBA" id="ARBA00008226"/>
    </source>
</evidence>
<evidence type="ECO:0000256" key="1">
    <source>
        <dbReference type="ARBA" id="ARBA00004496"/>
    </source>
</evidence>
<dbReference type="GO" id="GO:0016740">
    <property type="term" value="F:transferase activity"/>
    <property type="evidence" value="ECO:0007669"/>
    <property type="project" value="UniProtKB-ARBA"/>
</dbReference>
<dbReference type="InterPro" id="IPR036621">
    <property type="entry name" value="Anticodon-bd_dom_sf"/>
</dbReference>
<dbReference type="HAMAP" id="MF_00127">
    <property type="entry name" value="His_tRNA_synth"/>
    <property type="match status" value="1"/>
</dbReference>
<dbReference type="STRING" id="661089.ciss_02380"/>
<proteinExistence type="inferred from homology"/>
<evidence type="ECO:0000313" key="14">
    <source>
        <dbReference type="EMBL" id="GAV24305.1"/>
    </source>
</evidence>
<dbReference type="InterPro" id="IPR033656">
    <property type="entry name" value="HisRS_anticodon"/>
</dbReference>
<dbReference type="SUPFAM" id="SSF55681">
    <property type="entry name" value="Class II aaRS and biotin synthetases"/>
    <property type="match status" value="1"/>
</dbReference>
<keyword evidence="8 11" id="KW-0648">Protein biosynthesis</keyword>
<comment type="subunit">
    <text evidence="3 11">Homodimer.</text>
</comment>
<dbReference type="Pfam" id="PF03129">
    <property type="entry name" value="HGTP_anticodon"/>
    <property type="match status" value="1"/>
</dbReference>
<evidence type="ECO:0000259" key="13">
    <source>
        <dbReference type="PROSITE" id="PS50862"/>
    </source>
</evidence>
<sequence>MLTQKPKGTNDLFPPEVFLWEEIERKFREVCRRFGYQEIRTPIFEHTELFERGVGETTDIVEKEMYTFLDKAGRSITLRPEGTAAVIRAYVEAKKYADPGPAKYFYIGPMFRYDKPQAGRLRQFHQLGVEILGSDEPMVDAEVILMALEFYREIGLNDVELRLNSVGCPECRKSLREKLIEYFEERKDELCDLCKARLNRNPLRILDCKNESCQKIAQNAPTPLSELCPDCREHFTEVRKYLDLAQVKYVIDPFLVRGLDYYTKTAFEFVVPEIGAQSSIGGGGRYNGLIREIGGPDQPGIGFALGEERTILALKRKSEEIFVPVPDLFVCLLGEEAREYGFPLINELRRLNLWVETDYQGKSLKAQLKAANRLKAKAALIIGEEELKSGRFILRDLETGEQVELSRDELIKKYAKERGKDNA</sequence>
<dbReference type="AlphaFoldDB" id="A0A1L8CZD9"/>
<evidence type="ECO:0000256" key="8">
    <source>
        <dbReference type="ARBA" id="ARBA00022917"/>
    </source>
</evidence>
<evidence type="ECO:0000256" key="3">
    <source>
        <dbReference type="ARBA" id="ARBA00011738"/>
    </source>
</evidence>
<dbReference type="GO" id="GO:0140096">
    <property type="term" value="F:catalytic activity, acting on a protein"/>
    <property type="evidence" value="ECO:0007669"/>
    <property type="project" value="UniProtKB-ARBA"/>
</dbReference>
<dbReference type="InterPro" id="IPR041715">
    <property type="entry name" value="HisRS-like_core"/>
</dbReference>
<keyword evidence="5 11" id="KW-0436">Ligase</keyword>
<feature type="binding site" evidence="12">
    <location>
        <position position="126"/>
    </location>
    <ligand>
        <name>L-histidine</name>
        <dbReference type="ChEBI" id="CHEBI:57595"/>
    </ligand>
</feature>
<feature type="binding site" evidence="12">
    <location>
        <position position="112"/>
    </location>
    <ligand>
        <name>L-histidine</name>
        <dbReference type="ChEBI" id="CHEBI:57595"/>
    </ligand>
</feature>
<dbReference type="PROSITE" id="PS50862">
    <property type="entry name" value="AA_TRNA_LIGASE_II"/>
    <property type="match status" value="1"/>
</dbReference>
<evidence type="ECO:0000256" key="6">
    <source>
        <dbReference type="ARBA" id="ARBA00022741"/>
    </source>
</evidence>
<comment type="catalytic activity">
    <reaction evidence="10 11">
        <text>tRNA(His) + L-histidine + ATP = L-histidyl-tRNA(His) + AMP + diphosphate + H(+)</text>
        <dbReference type="Rhea" id="RHEA:17313"/>
        <dbReference type="Rhea" id="RHEA-COMP:9665"/>
        <dbReference type="Rhea" id="RHEA-COMP:9689"/>
        <dbReference type="ChEBI" id="CHEBI:15378"/>
        <dbReference type="ChEBI" id="CHEBI:30616"/>
        <dbReference type="ChEBI" id="CHEBI:33019"/>
        <dbReference type="ChEBI" id="CHEBI:57595"/>
        <dbReference type="ChEBI" id="CHEBI:78442"/>
        <dbReference type="ChEBI" id="CHEBI:78527"/>
        <dbReference type="ChEBI" id="CHEBI:456215"/>
        <dbReference type="EC" id="6.1.1.21"/>
    </reaction>
</comment>
<dbReference type="Pfam" id="PF13393">
    <property type="entry name" value="tRNA-synt_His"/>
    <property type="match status" value="1"/>
</dbReference>
<evidence type="ECO:0000256" key="7">
    <source>
        <dbReference type="ARBA" id="ARBA00022840"/>
    </source>
</evidence>
<dbReference type="GO" id="GO:0004821">
    <property type="term" value="F:histidine-tRNA ligase activity"/>
    <property type="evidence" value="ECO:0007669"/>
    <property type="project" value="UniProtKB-UniRule"/>
</dbReference>
<evidence type="ECO:0000256" key="11">
    <source>
        <dbReference type="HAMAP-Rule" id="MF_00127"/>
    </source>
</evidence>
<comment type="caution">
    <text evidence="14">The sequence shown here is derived from an EMBL/GenBank/DDBJ whole genome shotgun (WGS) entry which is preliminary data.</text>
</comment>
<keyword evidence="9 11" id="KW-0030">Aminoacyl-tRNA synthetase</keyword>
<dbReference type="FunFam" id="3.30.930.10:FF:000005">
    <property type="entry name" value="Histidine--tRNA ligase"/>
    <property type="match status" value="1"/>
</dbReference>